<evidence type="ECO:0000313" key="1">
    <source>
        <dbReference type="EMBL" id="VYU37069.1"/>
    </source>
</evidence>
<accession>A0A6N3EBX8</accession>
<gene>
    <name evidence="1" type="ORF">SPLFYP13_01676</name>
</gene>
<name>A0A6N3EBX8_STRPA</name>
<protein>
    <submittedName>
        <fullName evidence="1">Uncharacterized protein</fullName>
    </submittedName>
</protein>
<organism evidence="1">
    <name type="scientific">Streptococcus parasanguinis</name>
    <dbReference type="NCBI Taxonomy" id="1318"/>
    <lineage>
        <taxon>Bacteria</taxon>
        <taxon>Bacillati</taxon>
        <taxon>Bacillota</taxon>
        <taxon>Bacilli</taxon>
        <taxon>Lactobacillales</taxon>
        <taxon>Streptococcaceae</taxon>
        <taxon>Streptococcus</taxon>
    </lineage>
</organism>
<proteinExistence type="predicted"/>
<dbReference type="AlphaFoldDB" id="A0A6N3EBX8"/>
<dbReference type="RefSeq" id="WP_295333836.1">
    <property type="nucleotide sequence ID" value="NZ_CACRUC010000020.1"/>
</dbReference>
<reference evidence="1" key="1">
    <citation type="submission" date="2019-11" db="EMBL/GenBank/DDBJ databases">
        <authorList>
            <person name="Feng L."/>
        </authorList>
    </citation>
    <scope>NUCLEOTIDE SEQUENCE</scope>
    <source>
        <strain evidence="1">SparasanguinisLFYP13</strain>
    </source>
</reference>
<sequence>MKRKRSKTIITIFTLLLTLVIREIAIAATHGNYSNGVRSTEHYQLYYHGEAWTTRNGNTTWIRYYRNNTYLGGAVAMKDSWRPASDKTYAAVNVWDSMNPWAPKTIYRYKL</sequence>
<dbReference type="EMBL" id="CACRUC010000020">
    <property type="protein sequence ID" value="VYU37069.1"/>
    <property type="molecule type" value="Genomic_DNA"/>
</dbReference>